<dbReference type="Gene3D" id="3.20.20.450">
    <property type="entry name" value="EAL domain"/>
    <property type="match status" value="1"/>
</dbReference>
<accession>A0A5C6UAF7</accession>
<evidence type="ECO:0000313" key="1">
    <source>
        <dbReference type="EMBL" id="TXC69789.1"/>
    </source>
</evidence>
<keyword evidence="2" id="KW-1185">Reference proteome</keyword>
<comment type="caution">
    <text evidence="1">The sequence shown here is derived from an EMBL/GenBank/DDBJ whole genome shotgun (WGS) entry which is preliminary data.</text>
</comment>
<proteinExistence type="predicted"/>
<sequence length="98" mass="10640">MVDATAAVAAAAERTKDRSSAQFAHHNDDDAILAKSTIDLAHKLGFMVVEGVENTACLASREECDCDMIQGRVDGALIGPTKHTHRYDFRGYFMSASH</sequence>
<gene>
    <name evidence="1" type="ORF">FSB78_01565</name>
</gene>
<dbReference type="SUPFAM" id="SSF141868">
    <property type="entry name" value="EAL domain-like"/>
    <property type="match status" value="1"/>
</dbReference>
<name>A0A5C6UAF7_9SPHN</name>
<protein>
    <submittedName>
        <fullName evidence="1">EAL domain-containing protein</fullName>
    </submittedName>
</protein>
<organism evidence="1 2">
    <name type="scientific">Sphingomonas ginsenosidivorax</name>
    <dbReference type="NCBI Taxonomy" id="862135"/>
    <lineage>
        <taxon>Bacteria</taxon>
        <taxon>Pseudomonadati</taxon>
        <taxon>Pseudomonadota</taxon>
        <taxon>Alphaproteobacteria</taxon>
        <taxon>Sphingomonadales</taxon>
        <taxon>Sphingomonadaceae</taxon>
        <taxon>Sphingomonas</taxon>
    </lineage>
</organism>
<reference evidence="1 2" key="1">
    <citation type="journal article" date="2013" name="Antonie Van Leeuwenhoek">
        <title>Sphingomonas ginsenosidivorax sp. nov., with the ability to transform ginsenosides.</title>
        <authorList>
            <person name="Jin X.F."/>
            <person name="Kim J.K."/>
            <person name="Liu Q.M."/>
            <person name="Kang M.S."/>
            <person name="He D."/>
            <person name="Jin F.X."/>
            <person name="Kim S.C."/>
            <person name="Im W.T."/>
        </authorList>
    </citation>
    <scope>NUCLEOTIDE SEQUENCE [LARGE SCALE GENOMIC DNA]</scope>
    <source>
        <strain evidence="1 2">KHI67</strain>
    </source>
</reference>
<dbReference type="EMBL" id="VOQR01000001">
    <property type="protein sequence ID" value="TXC69789.1"/>
    <property type="molecule type" value="Genomic_DNA"/>
</dbReference>
<dbReference type="Proteomes" id="UP000321250">
    <property type="component" value="Unassembled WGS sequence"/>
</dbReference>
<dbReference type="InterPro" id="IPR035919">
    <property type="entry name" value="EAL_sf"/>
</dbReference>
<evidence type="ECO:0000313" key="2">
    <source>
        <dbReference type="Proteomes" id="UP000321250"/>
    </source>
</evidence>
<dbReference type="AlphaFoldDB" id="A0A5C6UAF7"/>